<keyword evidence="1" id="KW-0677">Repeat</keyword>
<dbReference type="InterPro" id="IPR052308">
    <property type="entry name" value="PPR_domain-containing"/>
</dbReference>
<reference evidence="3 4" key="1">
    <citation type="submission" date="2024-02" db="EMBL/GenBank/DDBJ databases">
        <authorList>
            <person name="Vignale AGUSTIN F."/>
            <person name="Sosa J E."/>
            <person name="Modenutti C."/>
        </authorList>
    </citation>
    <scope>NUCLEOTIDE SEQUENCE [LARGE SCALE GENOMIC DNA]</scope>
</reference>
<dbReference type="InterPro" id="IPR011990">
    <property type="entry name" value="TPR-like_helical_dom_sf"/>
</dbReference>
<dbReference type="PROSITE" id="PS51375">
    <property type="entry name" value="PPR"/>
    <property type="match status" value="1"/>
</dbReference>
<dbReference type="NCBIfam" id="TIGR00756">
    <property type="entry name" value="PPR"/>
    <property type="match status" value="1"/>
</dbReference>
<dbReference type="InterPro" id="IPR002885">
    <property type="entry name" value="PPR_rpt"/>
</dbReference>
<organism evidence="3 4">
    <name type="scientific">Ilex paraguariensis</name>
    <name type="common">yerba mate</name>
    <dbReference type="NCBI Taxonomy" id="185542"/>
    <lineage>
        <taxon>Eukaryota</taxon>
        <taxon>Viridiplantae</taxon>
        <taxon>Streptophyta</taxon>
        <taxon>Embryophyta</taxon>
        <taxon>Tracheophyta</taxon>
        <taxon>Spermatophyta</taxon>
        <taxon>Magnoliopsida</taxon>
        <taxon>eudicotyledons</taxon>
        <taxon>Gunneridae</taxon>
        <taxon>Pentapetalae</taxon>
        <taxon>asterids</taxon>
        <taxon>campanulids</taxon>
        <taxon>Aquifoliales</taxon>
        <taxon>Aquifoliaceae</taxon>
        <taxon>Ilex</taxon>
    </lineage>
</organism>
<evidence type="ECO:0000313" key="4">
    <source>
        <dbReference type="Proteomes" id="UP001642360"/>
    </source>
</evidence>
<proteinExistence type="predicted"/>
<accession>A0ABC8R8S9</accession>
<dbReference type="PANTHER" id="PTHR47937">
    <property type="entry name" value="PLASTID TRANSCRIPTIONALLY ACTIVE CHROMOSOME 2-LIKE PROTEIN"/>
    <property type="match status" value="1"/>
</dbReference>
<dbReference type="Proteomes" id="UP001642360">
    <property type="component" value="Unassembled WGS sequence"/>
</dbReference>
<evidence type="ECO:0000256" key="2">
    <source>
        <dbReference type="PROSITE-ProRule" id="PRU00708"/>
    </source>
</evidence>
<dbReference type="PANTHER" id="PTHR47937:SF1">
    <property type="entry name" value="OS03G0824100 PROTEIN"/>
    <property type="match status" value="1"/>
</dbReference>
<evidence type="ECO:0008006" key="5">
    <source>
        <dbReference type="Google" id="ProtNLM"/>
    </source>
</evidence>
<feature type="repeat" description="PPR" evidence="2">
    <location>
        <begin position="24"/>
        <end position="58"/>
    </location>
</feature>
<gene>
    <name evidence="3" type="ORF">ILEXP_LOCUS8992</name>
</gene>
<dbReference type="AlphaFoldDB" id="A0ABC8R8S9"/>
<keyword evidence="4" id="KW-1185">Reference proteome</keyword>
<evidence type="ECO:0000313" key="3">
    <source>
        <dbReference type="EMBL" id="CAK9141409.1"/>
    </source>
</evidence>
<dbReference type="Pfam" id="PF01535">
    <property type="entry name" value="PPR"/>
    <property type="match status" value="2"/>
</dbReference>
<protein>
    <recommendedName>
        <fullName evidence="5">Pentatricopeptide repeat-containing protein</fullName>
    </recommendedName>
</protein>
<dbReference type="Gene3D" id="1.25.40.10">
    <property type="entry name" value="Tetratricopeptide repeat domain"/>
    <property type="match status" value="1"/>
</dbReference>
<dbReference type="EMBL" id="CAUOFW020001135">
    <property type="protein sequence ID" value="CAK9141409.1"/>
    <property type="molecule type" value="Genomic_DNA"/>
</dbReference>
<sequence length="99" mass="11302">MKGGLYKETEAVLSRMSEVGVPRNRDSINGLIEGFRQGGQFEEAIRAYVEMEKVRCDPDERTLEAVLSVYCFAGLVVESMEQFQEIKHWEYYPVSCATV</sequence>
<comment type="caution">
    <text evidence="3">The sequence shown here is derived from an EMBL/GenBank/DDBJ whole genome shotgun (WGS) entry which is preliminary data.</text>
</comment>
<evidence type="ECO:0000256" key="1">
    <source>
        <dbReference type="ARBA" id="ARBA00022737"/>
    </source>
</evidence>
<name>A0ABC8R8S9_9AQUA</name>